<dbReference type="Pfam" id="PF13628">
    <property type="entry name" value="DUF4142"/>
    <property type="match status" value="1"/>
</dbReference>
<proteinExistence type="predicted"/>
<sequence>MKQSLLLAVSLAVLGLAGCNKQSDAPSEPAANVASPSTSPEASAVKAGEGQAFANIAAASDAFEIESSKLAITKATTSKIKSYANNMIEAHTESTVELKAAAGATSPAITPDAALTAAQKATLDQLVAKSGADFDRAYVASQTSAHAEALDALKGYAAGGEVASLKAFATKMIPTVAAHLNMAKSI</sequence>
<dbReference type="InterPro" id="IPR025419">
    <property type="entry name" value="DUF4142"/>
</dbReference>
<dbReference type="InterPro" id="IPR012347">
    <property type="entry name" value="Ferritin-like"/>
</dbReference>
<dbReference type="OrthoDB" id="8005547at2"/>
<dbReference type="PATRIC" id="fig|1114963.3.peg.1640"/>
<dbReference type="AlphaFoldDB" id="A0A0J7XX27"/>
<gene>
    <name evidence="2" type="ORF">V474_14140</name>
</gene>
<evidence type="ECO:0000313" key="2">
    <source>
        <dbReference type="EMBL" id="KMS56122.1"/>
    </source>
</evidence>
<dbReference type="Gene3D" id="1.20.1260.10">
    <property type="match status" value="1"/>
</dbReference>
<dbReference type="PROSITE" id="PS51257">
    <property type="entry name" value="PROKAR_LIPOPROTEIN"/>
    <property type="match status" value="1"/>
</dbReference>
<name>A0A0J7XX27_9SPHN</name>
<organism evidence="2 3">
    <name type="scientific">Novosphingobium barchaimii LL02</name>
    <dbReference type="NCBI Taxonomy" id="1114963"/>
    <lineage>
        <taxon>Bacteria</taxon>
        <taxon>Pseudomonadati</taxon>
        <taxon>Pseudomonadota</taxon>
        <taxon>Alphaproteobacteria</taxon>
        <taxon>Sphingomonadales</taxon>
        <taxon>Sphingomonadaceae</taxon>
        <taxon>Novosphingobium</taxon>
    </lineage>
</organism>
<dbReference type="PANTHER" id="PTHR38593">
    <property type="entry name" value="BLR2558 PROTEIN"/>
    <property type="match status" value="1"/>
</dbReference>
<dbReference type="Proteomes" id="UP000052268">
    <property type="component" value="Unassembled WGS sequence"/>
</dbReference>
<feature type="domain" description="DUF4142" evidence="1">
    <location>
        <begin position="51"/>
        <end position="186"/>
    </location>
</feature>
<reference evidence="2 3" key="1">
    <citation type="journal article" date="2015" name="G3 (Bethesda)">
        <title>Insights into Ongoing Evolution of the Hexachlorocyclohexane Catabolic Pathway from Comparative Genomics of Ten Sphingomonadaceae Strains.</title>
        <authorList>
            <person name="Pearce S.L."/>
            <person name="Oakeshott J.G."/>
            <person name="Pandey G."/>
        </authorList>
    </citation>
    <scope>NUCLEOTIDE SEQUENCE [LARGE SCALE GENOMIC DNA]</scope>
    <source>
        <strain evidence="2 3">LL02</strain>
    </source>
</reference>
<keyword evidence="3" id="KW-1185">Reference proteome</keyword>
<protein>
    <submittedName>
        <fullName evidence="2">Membrane protein</fullName>
    </submittedName>
</protein>
<evidence type="ECO:0000259" key="1">
    <source>
        <dbReference type="Pfam" id="PF13628"/>
    </source>
</evidence>
<comment type="caution">
    <text evidence="2">The sequence shown here is derived from an EMBL/GenBank/DDBJ whole genome shotgun (WGS) entry which is preliminary data.</text>
</comment>
<dbReference type="PANTHER" id="PTHR38593:SF1">
    <property type="entry name" value="BLR2558 PROTEIN"/>
    <property type="match status" value="1"/>
</dbReference>
<evidence type="ECO:0000313" key="3">
    <source>
        <dbReference type="Proteomes" id="UP000052268"/>
    </source>
</evidence>
<dbReference type="RefSeq" id="WP_059150983.1">
    <property type="nucleotide sequence ID" value="NZ_KQ130453.1"/>
</dbReference>
<dbReference type="EMBL" id="JACU01000004">
    <property type="protein sequence ID" value="KMS56122.1"/>
    <property type="molecule type" value="Genomic_DNA"/>
</dbReference>
<accession>A0A0J7XX27</accession>